<feature type="signal peptide" evidence="1">
    <location>
        <begin position="1"/>
        <end position="23"/>
    </location>
</feature>
<accession>A0A379ETU5</accession>
<dbReference type="EMBL" id="UGTV01000015">
    <property type="protein sequence ID" value="SUC09848.1"/>
    <property type="molecule type" value="Genomic_DNA"/>
</dbReference>
<sequence length="341" mass="38827">MKTLLFLALTALITAMISPSVNSMTPNVATQLQTEQGNTLYQKGLQYFYGFNNELIDIAKATDFFEQARRFGHADAIARLADILLEKDNKEAYLLALEATEKGSGFGALVLGEMYQYGWYVGQDKKVANQYFEKAFSILQDEIKAGKMYHLNTLAYMYDFGYGVVEDIDKAKELYRQAANLGNVVSKRNLADLYKTTEVLTKEKHEEIFHLFLDAAEKNEVESQYEVGEYYIESGEFEKGVFWLKKSAEQGFKKARLMIANLSLVGLGVPVDLDFALNEFEVLEDYYTLGYLYEFGTGVPQNLEKALHYYELSYAHKQDDELLQGEVLEKITQLKAQLGKK</sequence>
<dbReference type="RefSeq" id="WP_115322718.1">
    <property type="nucleotide sequence ID" value="NZ_CP085873.1"/>
</dbReference>
<evidence type="ECO:0000313" key="2">
    <source>
        <dbReference type="EMBL" id="SUC09848.1"/>
    </source>
</evidence>
<dbReference type="InterPro" id="IPR011990">
    <property type="entry name" value="TPR-like_helical_dom_sf"/>
</dbReference>
<reference evidence="2 3" key="1">
    <citation type="submission" date="2018-06" db="EMBL/GenBank/DDBJ databases">
        <authorList>
            <consortium name="Pathogen Informatics"/>
            <person name="Doyle S."/>
        </authorList>
    </citation>
    <scope>NUCLEOTIDE SEQUENCE [LARGE SCALE GENOMIC DNA]</scope>
    <source>
        <strain evidence="2 3">NCTC11621</strain>
    </source>
</reference>
<evidence type="ECO:0000313" key="3">
    <source>
        <dbReference type="Proteomes" id="UP000254704"/>
    </source>
</evidence>
<feature type="chain" id="PRO_5016665331" evidence="1">
    <location>
        <begin position="24"/>
        <end position="341"/>
    </location>
</feature>
<proteinExistence type="predicted"/>
<dbReference type="AlphaFoldDB" id="A0A379ETU5"/>
<keyword evidence="1" id="KW-0732">Signal</keyword>
<protein>
    <submittedName>
        <fullName evidence="2">Sel1-like protein</fullName>
    </submittedName>
</protein>
<dbReference type="InterPro" id="IPR050767">
    <property type="entry name" value="Sel1_AlgK"/>
</dbReference>
<dbReference type="Proteomes" id="UP000254704">
    <property type="component" value="Unassembled WGS sequence"/>
</dbReference>
<dbReference type="InterPro" id="IPR006597">
    <property type="entry name" value="Sel1-like"/>
</dbReference>
<dbReference type="PANTHER" id="PTHR11102">
    <property type="entry name" value="SEL-1-LIKE PROTEIN"/>
    <property type="match status" value="1"/>
</dbReference>
<dbReference type="SMART" id="SM00671">
    <property type="entry name" value="SEL1"/>
    <property type="match status" value="6"/>
</dbReference>
<dbReference type="Gene3D" id="1.25.40.10">
    <property type="entry name" value="Tetratricopeptide repeat domain"/>
    <property type="match status" value="2"/>
</dbReference>
<evidence type="ECO:0000256" key="1">
    <source>
        <dbReference type="SAM" id="SignalP"/>
    </source>
</evidence>
<name>A0A379ETU5_9PAST</name>
<dbReference type="PANTHER" id="PTHR11102:SF160">
    <property type="entry name" value="ERAD-ASSOCIATED E3 UBIQUITIN-PROTEIN LIGASE COMPONENT HRD3"/>
    <property type="match status" value="1"/>
</dbReference>
<dbReference type="Pfam" id="PF08238">
    <property type="entry name" value="Sel1"/>
    <property type="match status" value="4"/>
</dbReference>
<gene>
    <name evidence="2" type="ORF">NCTC11621_00872</name>
</gene>
<organism evidence="2 3">
    <name type="scientific">Pasteurella canis</name>
    <dbReference type="NCBI Taxonomy" id="753"/>
    <lineage>
        <taxon>Bacteria</taxon>
        <taxon>Pseudomonadati</taxon>
        <taxon>Pseudomonadota</taxon>
        <taxon>Gammaproteobacteria</taxon>
        <taxon>Pasteurellales</taxon>
        <taxon>Pasteurellaceae</taxon>
        <taxon>Pasteurella</taxon>
    </lineage>
</organism>
<dbReference type="SUPFAM" id="SSF81901">
    <property type="entry name" value="HCP-like"/>
    <property type="match status" value="3"/>
</dbReference>